<dbReference type="InterPro" id="IPR049142">
    <property type="entry name" value="MS_channel_1st"/>
</dbReference>
<keyword evidence="4 7" id="KW-0812">Transmembrane</keyword>
<feature type="domain" description="Mechanosensitive ion channel MscS C-terminal" evidence="9">
    <location>
        <begin position="326"/>
        <end position="409"/>
    </location>
</feature>
<dbReference type="EMBL" id="CP042306">
    <property type="protein sequence ID" value="QDZ06672.1"/>
    <property type="molecule type" value="Genomic_DNA"/>
</dbReference>
<evidence type="ECO:0000256" key="1">
    <source>
        <dbReference type="ARBA" id="ARBA00004651"/>
    </source>
</evidence>
<name>A0A5B8LGA7_9SPHN</name>
<dbReference type="Gene3D" id="2.30.30.60">
    <property type="match status" value="1"/>
</dbReference>
<dbReference type="SUPFAM" id="SSF82861">
    <property type="entry name" value="Mechanosensitive channel protein MscS (YggB), transmembrane region"/>
    <property type="match status" value="1"/>
</dbReference>
<sequence length="425" mass="45756">MSGAIAWLKAQGIAIPEGSEAIETCIVAALIVTALAIGLFTGRWLGPRAGALWTRHLGHHAEGIGERVGGIIRHGVAALLLAILLAAGDWPPLAAVFIGFFLGAAVARMTVEVLRGLGIPRWMAWPVAFILFAAIMSYAVGGLAPIQTKLSTVGLPIGAKFISLYSMIVALLTLVCLFAGIRLANRLIGHAILRTTGFDPTQKLLTQKLAGIAVIVVAFFVGIDLLDIDLTTFTVFSGALGLAVGFGLQKTIGNLIAGIILLLDRSIKPGDVIVVADKEVGWVNKIGVRAVSVLTRDGKEHLIPNEDLMTKAVENWSYTDPNVRIRIPVTVAYDCDLQLAQELMLRAAAESSRVLDDPKSNVWLTEFGENGVKHEILVWINDPQSGVGNVRSDVLNRLWVLFKDHGIIIPYPKRDVRIMRTDNPA</sequence>
<keyword evidence="3" id="KW-1003">Cell membrane</keyword>
<evidence type="ECO:0000256" key="4">
    <source>
        <dbReference type="ARBA" id="ARBA00022692"/>
    </source>
</evidence>
<dbReference type="InterPro" id="IPR011066">
    <property type="entry name" value="MscS_channel_C_sf"/>
</dbReference>
<dbReference type="Pfam" id="PF21088">
    <property type="entry name" value="MS_channel_1st"/>
    <property type="match status" value="1"/>
</dbReference>
<dbReference type="AlphaFoldDB" id="A0A5B8LGA7"/>
<organism evidence="11 12">
    <name type="scientific">Sphingomonas panacisoli</name>
    <dbReference type="NCBI Taxonomy" id="1813879"/>
    <lineage>
        <taxon>Bacteria</taxon>
        <taxon>Pseudomonadati</taxon>
        <taxon>Pseudomonadota</taxon>
        <taxon>Alphaproteobacteria</taxon>
        <taxon>Sphingomonadales</taxon>
        <taxon>Sphingomonadaceae</taxon>
        <taxon>Sphingomonas</taxon>
    </lineage>
</organism>
<evidence type="ECO:0000313" key="12">
    <source>
        <dbReference type="Proteomes" id="UP000315673"/>
    </source>
</evidence>
<dbReference type="SUPFAM" id="SSF82689">
    <property type="entry name" value="Mechanosensitive channel protein MscS (YggB), C-terminal domain"/>
    <property type="match status" value="1"/>
</dbReference>
<feature type="transmembrane region" description="Helical" evidence="7">
    <location>
        <begin position="205"/>
        <end position="223"/>
    </location>
</feature>
<dbReference type="GO" id="GO:0008381">
    <property type="term" value="F:mechanosensitive monoatomic ion channel activity"/>
    <property type="evidence" value="ECO:0007669"/>
    <property type="project" value="UniProtKB-ARBA"/>
</dbReference>
<evidence type="ECO:0000259" key="10">
    <source>
        <dbReference type="Pfam" id="PF21088"/>
    </source>
</evidence>
<feature type="transmembrane region" description="Helical" evidence="7">
    <location>
        <begin position="235"/>
        <end position="263"/>
    </location>
</feature>
<dbReference type="RefSeq" id="WP_146569756.1">
    <property type="nucleotide sequence ID" value="NZ_CP042306.1"/>
</dbReference>
<gene>
    <name evidence="11" type="ORF">FPZ24_03600</name>
</gene>
<dbReference type="InterPro" id="IPR006685">
    <property type="entry name" value="MscS_channel_2nd"/>
</dbReference>
<dbReference type="InterPro" id="IPR052702">
    <property type="entry name" value="MscS-like_channel"/>
</dbReference>
<dbReference type="InterPro" id="IPR023408">
    <property type="entry name" value="MscS_beta-dom_sf"/>
</dbReference>
<dbReference type="Gene3D" id="3.30.70.100">
    <property type="match status" value="1"/>
</dbReference>
<feature type="transmembrane region" description="Helical" evidence="7">
    <location>
        <begin position="67"/>
        <end position="87"/>
    </location>
</feature>
<evidence type="ECO:0000256" key="2">
    <source>
        <dbReference type="ARBA" id="ARBA00008017"/>
    </source>
</evidence>
<dbReference type="Pfam" id="PF21082">
    <property type="entry name" value="MS_channel_3rd"/>
    <property type="match status" value="1"/>
</dbReference>
<dbReference type="Gene3D" id="1.10.287.1260">
    <property type="match status" value="1"/>
</dbReference>
<keyword evidence="6 7" id="KW-0472">Membrane</keyword>
<evidence type="ECO:0000256" key="6">
    <source>
        <dbReference type="ARBA" id="ARBA00023136"/>
    </source>
</evidence>
<accession>A0A5B8LGA7</accession>
<evidence type="ECO:0000256" key="7">
    <source>
        <dbReference type="SAM" id="Phobius"/>
    </source>
</evidence>
<dbReference type="GO" id="GO:0005886">
    <property type="term" value="C:plasma membrane"/>
    <property type="evidence" value="ECO:0007669"/>
    <property type="project" value="UniProtKB-SubCell"/>
</dbReference>
<feature type="transmembrane region" description="Helical" evidence="7">
    <location>
        <begin position="123"/>
        <end position="144"/>
    </location>
</feature>
<proteinExistence type="inferred from homology"/>
<dbReference type="InterPro" id="IPR049278">
    <property type="entry name" value="MS_channel_C"/>
</dbReference>
<reference evidence="11 12" key="1">
    <citation type="submission" date="2019-07" db="EMBL/GenBank/DDBJ databases">
        <title>Full genome sequence of Sphingomonas sp. 4R-6-7(HKS19).</title>
        <authorList>
            <person name="Im W.-T."/>
        </authorList>
    </citation>
    <scope>NUCLEOTIDE SEQUENCE [LARGE SCALE GENOMIC DNA]</scope>
    <source>
        <strain evidence="11 12">HKS19</strain>
    </source>
</reference>
<evidence type="ECO:0000259" key="8">
    <source>
        <dbReference type="Pfam" id="PF00924"/>
    </source>
</evidence>
<evidence type="ECO:0000256" key="3">
    <source>
        <dbReference type="ARBA" id="ARBA00022475"/>
    </source>
</evidence>
<evidence type="ECO:0000313" key="11">
    <source>
        <dbReference type="EMBL" id="QDZ06672.1"/>
    </source>
</evidence>
<dbReference type="KEGG" id="spai:FPZ24_03600"/>
<feature type="domain" description="Mechanosensitive ion channel MscS" evidence="8">
    <location>
        <begin position="251"/>
        <end position="317"/>
    </location>
</feature>
<dbReference type="PANTHER" id="PTHR30347:SF1">
    <property type="entry name" value="MECHANOSENSITIVE CHANNEL MSCK"/>
    <property type="match status" value="1"/>
</dbReference>
<comment type="subcellular location">
    <subcellularLocation>
        <location evidence="1">Cell membrane</location>
        <topology evidence="1">Multi-pass membrane protein</topology>
    </subcellularLocation>
</comment>
<feature type="transmembrane region" description="Helical" evidence="7">
    <location>
        <begin position="164"/>
        <end position="184"/>
    </location>
</feature>
<dbReference type="OrthoDB" id="9799209at2"/>
<feature type="domain" description="Mechanosensitive ion channel transmembrane helices 2/3" evidence="10">
    <location>
        <begin position="212"/>
        <end position="249"/>
    </location>
</feature>
<keyword evidence="5 7" id="KW-1133">Transmembrane helix</keyword>
<dbReference type="SUPFAM" id="SSF50182">
    <property type="entry name" value="Sm-like ribonucleoproteins"/>
    <property type="match status" value="1"/>
</dbReference>
<dbReference type="Pfam" id="PF00924">
    <property type="entry name" value="MS_channel_2nd"/>
    <property type="match status" value="1"/>
</dbReference>
<feature type="transmembrane region" description="Helical" evidence="7">
    <location>
        <begin position="93"/>
        <end position="111"/>
    </location>
</feature>
<keyword evidence="12" id="KW-1185">Reference proteome</keyword>
<dbReference type="InterPro" id="IPR011014">
    <property type="entry name" value="MscS_channel_TM-2"/>
</dbReference>
<dbReference type="InterPro" id="IPR010920">
    <property type="entry name" value="LSM_dom_sf"/>
</dbReference>
<evidence type="ECO:0000259" key="9">
    <source>
        <dbReference type="Pfam" id="PF21082"/>
    </source>
</evidence>
<feature type="transmembrane region" description="Helical" evidence="7">
    <location>
        <begin position="26"/>
        <end position="46"/>
    </location>
</feature>
<dbReference type="PANTHER" id="PTHR30347">
    <property type="entry name" value="POTASSIUM CHANNEL RELATED"/>
    <property type="match status" value="1"/>
</dbReference>
<dbReference type="Proteomes" id="UP000315673">
    <property type="component" value="Chromosome"/>
</dbReference>
<comment type="similarity">
    <text evidence="2">Belongs to the MscS (TC 1.A.23) family.</text>
</comment>
<protein>
    <submittedName>
        <fullName evidence="11">Mechanosensitive ion channel</fullName>
    </submittedName>
</protein>
<evidence type="ECO:0000256" key="5">
    <source>
        <dbReference type="ARBA" id="ARBA00022989"/>
    </source>
</evidence>